<dbReference type="GO" id="GO:0031146">
    <property type="term" value="P:SCF-dependent proteasomal ubiquitin-dependent protein catabolic process"/>
    <property type="evidence" value="ECO:0007669"/>
    <property type="project" value="TreeGrafter"/>
</dbReference>
<reference evidence="2" key="1">
    <citation type="submission" date="2020-01" db="EMBL/GenBank/DDBJ databases">
        <title>Draft genome sequence of the Termite Coptotermes fromosanus.</title>
        <authorList>
            <person name="Itakura S."/>
            <person name="Yosikawa Y."/>
            <person name="Umezawa K."/>
        </authorList>
    </citation>
    <scope>NUCLEOTIDE SEQUENCE [LARGE SCALE GENOMIC DNA]</scope>
</reference>
<keyword evidence="2" id="KW-1185">Reference proteome</keyword>
<dbReference type="InParanoid" id="A0A6L2PVD0"/>
<organism evidence="1 2">
    <name type="scientific">Coptotermes formosanus</name>
    <name type="common">Formosan subterranean termite</name>
    <dbReference type="NCBI Taxonomy" id="36987"/>
    <lineage>
        <taxon>Eukaryota</taxon>
        <taxon>Metazoa</taxon>
        <taxon>Ecdysozoa</taxon>
        <taxon>Arthropoda</taxon>
        <taxon>Hexapoda</taxon>
        <taxon>Insecta</taxon>
        <taxon>Pterygota</taxon>
        <taxon>Neoptera</taxon>
        <taxon>Polyneoptera</taxon>
        <taxon>Dictyoptera</taxon>
        <taxon>Blattodea</taxon>
        <taxon>Blattoidea</taxon>
        <taxon>Termitoidae</taxon>
        <taxon>Rhinotermitidae</taxon>
        <taxon>Coptotermes</taxon>
    </lineage>
</organism>
<dbReference type="Proteomes" id="UP000502823">
    <property type="component" value="Unassembled WGS sequence"/>
</dbReference>
<sequence>MPALRSYSATPKTLNIVFDTLCECCRNVQSIDLHPSHCMIVSFMRKIIQHFLSIESLKVQLLPSPTCSENLQNDGLRHIGRYSQPEHLDLSVCMDLTDGSVEYVGAGCHNLKKRDISAYKMTDKATEYILKCQNLQVLQLNYNDLTGSNFHLISTHLQYLNEFCLNNCKYGATYIYVNYAEKWCS</sequence>
<comment type="caution">
    <text evidence="1">The sequence shown here is derived from an EMBL/GenBank/DDBJ whole genome shotgun (WGS) entry which is preliminary data.</text>
</comment>
<dbReference type="GO" id="GO:0019005">
    <property type="term" value="C:SCF ubiquitin ligase complex"/>
    <property type="evidence" value="ECO:0007669"/>
    <property type="project" value="TreeGrafter"/>
</dbReference>
<dbReference type="Gene3D" id="3.80.10.10">
    <property type="entry name" value="Ribonuclease Inhibitor"/>
    <property type="match status" value="1"/>
</dbReference>
<dbReference type="EMBL" id="BLKM01009030">
    <property type="protein sequence ID" value="GFG35580.1"/>
    <property type="molecule type" value="Genomic_DNA"/>
</dbReference>
<dbReference type="AlphaFoldDB" id="A0A6L2PVD0"/>
<dbReference type="InterPro" id="IPR032675">
    <property type="entry name" value="LRR_dom_sf"/>
</dbReference>
<evidence type="ECO:0000313" key="2">
    <source>
        <dbReference type="Proteomes" id="UP000502823"/>
    </source>
</evidence>
<dbReference type="OrthoDB" id="3219396at2759"/>
<name>A0A6L2PVD0_COPFO</name>
<accession>A0A6L2PVD0</accession>
<gene>
    <name evidence="1" type="ORF">Cfor_00069</name>
</gene>
<dbReference type="SUPFAM" id="SSF52047">
    <property type="entry name" value="RNI-like"/>
    <property type="match status" value="1"/>
</dbReference>
<proteinExistence type="predicted"/>
<dbReference type="PANTHER" id="PTHR13318">
    <property type="entry name" value="PARTNER OF PAIRED, ISOFORM B-RELATED"/>
    <property type="match status" value="1"/>
</dbReference>
<evidence type="ECO:0000313" key="1">
    <source>
        <dbReference type="EMBL" id="GFG35580.1"/>
    </source>
</evidence>
<protein>
    <submittedName>
        <fullName evidence="1">Uncharacterized protein</fullName>
    </submittedName>
</protein>